<feature type="transmembrane region" description="Helical" evidence="1">
    <location>
        <begin position="57"/>
        <end position="81"/>
    </location>
</feature>
<feature type="transmembrane region" description="Helical" evidence="1">
    <location>
        <begin position="215"/>
        <end position="236"/>
    </location>
</feature>
<proteinExistence type="predicted"/>
<dbReference type="EMBL" id="FRBM01000004">
    <property type="protein sequence ID" value="SHL47167.1"/>
    <property type="molecule type" value="Genomic_DNA"/>
</dbReference>
<evidence type="ECO:0000313" key="3">
    <source>
        <dbReference type="EMBL" id="SHL47167.1"/>
    </source>
</evidence>
<keyword evidence="4" id="KW-1185">Reference proteome</keyword>
<dbReference type="EMBL" id="MAYF01000079">
    <property type="protein sequence ID" value="OCA79472.1"/>
    <property type="molecule type" value="Genomic_DNA"/>
</dbReference>
<name>A0A1M7AWZ4_9FLAO</name>
<organism evidence="3 5">
    <name type="scientific">Chryseobacterium contaminans</name>
    <dbReference type="NCBI Taxonomy" id="1423959"/>
    <lineage>
        <taxon>Bacteria</taxon>
        <taxon>Pseudomonadati</taxon>
        <taxon>Bacteroidota</taxon>
        <taxon>Flavobacteriia</taxon>
        <taxon>Flavobacteriales</taxon>
        <taxon>Weeksellaceae</taxon>
        <taxon>Chryseobacterium group</taxon>
        <taxon>Chryseobacterium</taxon>
    </lineage>
</organism>
<evidence type="ECO:0000256" key="1">
    <source>
        <dbReference type="SAM" id="Phobius"/>
    </source>
</evidence>
<dbReference type="RefSeq" id="WP_066693497.1">
    <property type="nucleotide sequence ID" value="NZ_FRBM01000004.1"/>
</dbReference>
<evidence type="ECO:0000313" key="2">
    <source>
        <dbReference type="EMBL" id="OCA79472.1"/>
    </source>
</evidence>
<dbReference type="OrthoDB" id="1247351at2"/>
<dbReference type="Proteomes" id="UP000184069">
    <property type="component" value="Unassembled WGS sequence"/>
</dbReference>
<protein>
    <submittedName>
        <fullName evidence="3">Uncharacterized protein</fullName>
    </submittedName>
</protein>
<gene>
    <name evidence="2" type="ORF">BBH99_06060</name>
    <name evidence="3" type="ORF">SAMN05444407_104144</name>
</gene>
<evidence type="ECO:0000313" key="4">
    <source>
        <dbReference type="Proteomes" id="UP000093508"/>
    </source>
</evidence>
<dbReference type="AlphaFoldDB" id="A0A1M7AWZ4"/>
<dbReference type="STRING" id="1423959.SAMN05444407_104144"/>
<sequence length="240" mass="27501">MNITKINTEIPFPSLESKVNGSATSLLQITFFGLFLLFFCLFVLGPAYGIYKRGWEAMLSATLVCWTISLLILIPVIRYYIIKRKRLSNKIVVNNLGLLFYNSKNEVTEQILYAELRSSKQNFDIYMVTPIGSSINPFLEVILQQEKKDNDIKRIDMNLPLHVVKNKVALYAHFIHGISVFRPDLKIDPMTLRTFSIDPNTWEINRRKGISRGSWLFILAVIVALGIITGLTFLIIEIKN</sequence>
<keyword evidence="1" id="KW-1133">Transmembrane helix</keyword>
<feature type="transmembrane region" description="Helical" evidence="1">
    <location>
        <begin position="26"/>
        <end position="51"/>
    </location>
</feature>
<evidence type="ECO:0000313" key="5">
    <source>
        <dbReference type="Proteomes" id="UP000184069"/>
    </source>
</evidence>
<reference evidence="2 4" key="1">
    <citation type="submission" date="2016-07" db="EMBL/GenBank/DDBJ databases">
        <authorList>
            <person name="Jeong J.-J."/>
            <person name="Kim D.W."/>
            <person name="Sang M.K."/>
            <person name="Choi I.-G."/>
            <person name="Kim K.D."/>
        </authorList>
    </citation>
    <scope>NUCLEOTIDE SEQUENCE [LARGE SCALE GENOMIC DNA]</scope>
    <source>
        <strain evidence="2 4">C-26</strain>
    </source>
</reference>
<dbReference type="Proteomes" id="UP000093508">
    <property type="component" value="Unassembled WGS sequence"/>
</dbReference>
<keyword evidence="1" id="KW-0812">Transmembrane</keyword>
<accession>A0A1M7AWZ4</accession>
<keyword evidence="1" id="KW-0472">Membrane</keyword>
<reference evidence="3 5" key="2">
    <citation type="submission" date="2016-11" db="EMBL/GenBank/DDBJ databases">
        <authorList>
            <person name="Jaros S."/>
            <person name="Januszkiewicz K."/>
            <person name="Wedrychowicz H."/>
        </authorList>
    </citation>
    <scope>NUCLEOTIDE SEQUENCE [LARGE SCALE GENOMIC DNA]</scope>
    <source>
        <strain evidence="3 5">DSM 27621</strain>
    </source>
</reference>